<evidence type="ECO:0000256" key="3">
    <source>
        <dbReference type="ARBA" id="ARBA00023163"/>
    </source>
</evidence>
<gene>
    <name evidence="6" type="ORF">D5H78_09305</name>
</gene>
<comment type="caution">
    <text evidence="6">The sequence shown here is derived from an EMBL/GenBank/DDBJ whole genome shotgun (WGS) entry which is preliminary data.</text>
</comment>
<proteinExistence type="predicted"/>
<dbReference type="SUPFAM" id="SSF46785">
    <property type="entry name" value="Winged helix' DNA-binding domain"/>
    <property type="match status" value="1"/>
</dbReference>
<dbReference type="Proteomes" id="UP000265614">
    <property type="component" value="Unassembled WGS sequence"/>
</dbReference>
<dbReference type="Gene3D" id="1.20.120.530">
    <property type="entry name" value="GntR ligand-binding domain-like"/>
    <property type="match status" value="1"/>
</dbReference>
<dbReference type="CDD" id="cd07377">
    <property type="entry name" value="WHTH_GntR"/>
    <property type="match status" value="1"/>
</dbReference>
<evidence type="ECO:0000313" key="6">
    <source>
        <dbReference type="EMBL" id="RJK96414.1"/>
    </source>
</evidence>
<dbReference type="RefSeq" id="WP_119950145.1">
    <property type="nucleotide sequence ID" value="NZ_QZEZ01000003.1"/>
</dbReference>
<dbReference type="SMART" id="SM00895">
    <property type="entry name" value="FCD"/>
    <property type="match status" value="1"/>
</dbReference>
<keyword evidence="7" id="KW-1185">Reference proteome</keyword>
<dbReference type="PROSITE" id="PS50949">
    <property type="entry name" value="HTH_GNTR"/>
    <property type="match status" value="1"/>
</dbReference>
<dbReference type="InterPro" id="IPR000524">
    <property type="entry name" value="Tscrpt_reg_HTH_GntR"/>
</dbReference>
<dbReference type="PANTHER" id="PTHR43537">
    <property type="entry name" value="TRANSCRIPTIONAL REGULATOR, GNTR FAMILY"/>
    <property type="match status" value="1"/>
</dbReference>
<reference evidence="6 7" key="1">
    <citation type="submission" date="2018-09" db="EMBL/GenBank/DDBJ databases">
        <title>YIM 75000 draft genome.</title>
        <authorList>
            <person name="Tang S."/>
            <person name="Feng Y."/>
        </authorList>
    </citation>
    <scope>NUCLEOTIDE SEQUENCE [LARGE SCALE GENOMIC DNA]</scope>
    <source>
        <strain evidence="6 7">YIM 75000</strain>
    </source>
</reference>
<dbReference type="GO" id="GO:0003677">
    <property type="term" value="F:DNA binding"/>
    <property type="evidence" value="ECO:0007669"/>
    <property type="project" value="UniProtKB-KW"/>
</dbReference>
<evidence type="ECO:0000256" key="2">
    <source>
        <dbReference type="ARBA" id="ARBA00023125"/>
    </source>
</evidence>
<dbReference type="PANTHER" id="PTHR43537:SF45">
    <property type="entry name" value="GNTR FAMILY REGULATORY PROTEIN"/>
    <property type="match status" value="1"/>
</dbReference>
<dbReference type="InterPro" id="IPR008920">
    <property type="entry name" value="TF_FadR/GntR_C"/>
</dbReference>
<dbReference type="EMBL" id="QZEZ01000003">
    <property type="protein sequence ID" value="RJK96414.1"/>
    <property type="molecule type" value="Genomic_DNA"/>
</dbReference>
<dbReference type="SMART" id="SM00345">
    <property type="entry name" value="HTH_GNTR"/>
    <property type="match status" value="1"/>
</dbReference>
<keyword evidence="1" id="KW-0805">Transcription regulation</keyword>
<sequence>MGPQGAAAAREPLDGPGAGPGSDPDAALPARLVAARDGLLRGSTADRVADALREMVVDGVLVPGARLREDAVSGSLGVSRNTLREAFRLLGRERLVRHELHRGVFVRSLEREDVADVYRVRRLLEQAGVAAADPSPAALARVRAAVDEGWAASRRDDWSGVGTANMHFHQALVALAGSPRMDESMRHLLAELRLAFSVMADLRPFHEPYLEDNARLAGLLEAGDRAGAAARLADYLDRAERQLLDAHGQAAP</sequence>
<dbReference type="OrthoDB" id="5243844at2"/>
<dbReference type="InterPro" id="IPR011711">
    <property type="entry name" value="GntR_C"/>
</dbReference>
<keyword evidence="2" id="KW-0238">DNA-binding</keyword>
<dbReference type="InterPro" id="IPR036388">
    <property type="entry name" value="WH-like_DNA-bd_sf"/>
</dbReference>
<accession>A0A3A3ZKH6</accession>
<evidence type="ECO:0000256" key="4">
    <source>
        <dbReference type="SAM" id="MobiDB-lite"/>
    </source>
</evidence>
<protein>
    <submittedName>
        <fullName evidence="6">GntR family transcriptional regulator</fullName>
    </submittedName>
</protein>
<dbReference type="InterPro" id="IPR036390">
    <property type="entry name" value="WH_DNA-bd_sf"/>
</dbReference>
<dbReference type="GO" id="GO:0003700">
    <property type="term" value="F:DNA-binding transcription factor activity"/>
    <property type="evidence" value="ECO:0007669"/>
    <property type="project" value="InterPro"/>
</dbReference>
<organism evidence="6 7">
    <name type="scientific">Vallicoccus soli</name>
    <dbReference type="NCBI Taxonomy" id="2339232"/>
    <lineage>
        <taxon>Bacteria</taxon>
        <taxon>Bacillati</taxon>
        <taxon>Actinomycetota</taxon>
        <taxon>Actinomycetes</taxon>
        <taxon>Motilibacterales</taxon>
        <taxon>Vallicoccaceae</taxon>
        <taxon>Vallicoccus</taxon>
    </lineage>
</organism>
<name>A0A3A3ZKH6_9ACTN</name>
<dbReference type="Pfam" id="PF00392">
    <property type="entry name" value="GntR"/>
    <property type="match status" value="1"/>
</dbReference>
<dbReference type="Pfam" id="PF07729">
    <property type="entry name" value="FCD"/>
    <property type="match status" value="1"/>
</dbReference>
<dbReference type="AlphaFoldDB" id="A0A3A3ZKH6"/>
<evidence type="ECO:0000259" key="5">
    <source>
        <dbReference type="PROSITE" id="PS50949"/>
    </source>
</evidence>
<dbReference type="SUPFAM" id="SSF48008">
    <property type="entry name" value="GntR ligand-binding domain-like"/>
    <property type="match status" value="1"/>
</dbReference>
<feature type="domain" description="HTH gntR-type" evidence="5">
    <location>
        <begin position="42"/>
        <end position="109"/>
    </location>
</feature>
<keyword evidence="3" id="KW-0804">Transcription</keyword>
<evidence type="ECO:0000256" key="1">
    <source>
        <dbReference type="ARBA" id="ARBA00023015"/>
    </source>
</evidence>
<dbReference type="Gene3D" id="1.10.10.10">
    <property type="entry name" value="Winged helix-like DNA-binding domain superfamily/Winged helix DNA-binding domain"/>
    <property type="match status" value="1"/>
</dbReference>
<feature type="region of interest" description="Disordered" evidence="4">
    <location>
        <begin position="1"/>
        <end position="27"/>
    </location>
</feature>
<evidence type="ECO:0000313" key="7">
    <source>
        <dbReference type="Proteomes" id="UP000265614"/>
    </source>
</evidence>